<name>A0A2I0HHA6_PUNGR</name>
<evidence type="ECO:0000313" key="3">
    <source>
        <dbReference type="Proteomes" id="UP000233551"/>
    </source>
</evidence>
<dbReference type="EMBL" id="PGOL01010458">
    <property type="protein sequence ID" value="PKI31065.1"/>
    <property type="molecule type" value="Genomic_DNA"/>
</dbReference>
<keyword evidence="3" id="KW-1185">Reference proteome</keyword>
<protein>
    <submittedName>
        <fullName evidence="2">Uncharacterized protein</fullName>
    </submittedName>
</protein>
<evidence type="ECO:0000256" key="1">
    <source>
        <dbReference type="SAM" id="MobiDB-lite"/>
    </source>
</evidence>
<feature type="region of interest" description="Disordered" evidence="1">
    <location>
        <begin position="1"/>
        <end position="22"/>
    </location>
</feature>
<dbReference type="AlphaFoldDB" id="A0A2I0HHA6"/>
<proteinExistence type="predicted"/>
<accession>A0A2I0HHA6</accession>
<sequence length="58" mass="6364">MGVTRSGQLYENPATTDKGKAPAAEVEAMLRAPPTPPKRVTEEEAEAFMKIIRASEYK</sequence>
<dbReference type="Proteomes" id="UP000233551">
    <property type="component" value="Unassembled WGS sequence"/>
</dbReference>
<gene>
    <name evidence="2" type="ORF">CRG98_048544</name>
</gene>
<evidence type="ECO:0000313" key="2">
    <source>
        <dbReference type="EMBL" id="PKI31065.1"/>
    </source>
</evidence>
<organism evidence="2 3">
    <name type="scientific">Punica granatum</name>
    <name type="common">Pomegranate</name>
    <dbReference type="NCBI Taxonomy" id="22663"/>
    <lineage>
        <taxon>Eukaryota</taxon>
        <taxon>Viridiplantae</taxon>
        <taxon>Streptophyta</taxon>
        <taxon>Embryophyta</taxon>
        <taxon>Tracheophyta</taxon>
        <taxon>Spermatophyta</taxon>
        <taxon>Magnoliopsida</taxon>
        <taxon>eudicotyledons</taxon>
        <taxon>Gunneridae</taxon>
        <taxon>Pentapetalae</taxon>
        <taxon>rosids</taxon>
        <taxon>malvids</taxon>
        <taxon>Myrtales</taxon>
        <taxon>Lythraceae</taxon>
        <taxon>Punica</taxon>
    </lineage>
</organism>
<feature type="non-terminal residue" evidence="2">
    <location>
        <position position="58"/>
    </location>
</feature>
<feature type="compositionally biased region" description="Polar residues" evidence="1">
    <location>
        <begin position="1"/>
        <end position="15"/>
    </location>
</feature>
<reference evidence="2 3" key="1">
    <citation type="submission" date="2017-11" db="EMBL/GenBank/DDBJ databases">
        <title>De-novo sequencing of pomegranate (Punica granatum L.) genome.</title>
        <authorList>
            <person name="Akparov Z."/>
            <person name="Amiraslanov A."/>
            <person name="Hajiyeva S."/>
            <person name="Abbasov M."/>
            <person name="Kaur K."/>
            <person name="Hamwieh A."/>
            <person name="Solovyev V."/>
            <person name="Salamov A."/>
            <person name="Braich B."/>
            <person name="Kosarev P."/>
            <person name="Mahmoud A."/>
            <person name="Hajiyev E."/>
            <person name="Babayeva S."/>
            <person name="Izzatullayeva V."/>
            <person name="Mammadov A."/>
            <person name="Mammadov A."/>
            <person name="Sharifova S."/>
            <person name="Ojaghi J."/>
            <person name="Eynullazada K."/>
            <person name="Bayramov B."/>
            <person name="Abdulazimova A."/>
            <person name="Shahmuradov I."/>
        </authorList>
    </citation>
    <scope>NUCLEOTIDE SEQUENCE [LARGE SCALE GENOMIC DNA]</scope>
    <source>
        <strain evidence="3">cv. AG2017</strain>
        <tissue evidence="2">Leaf</tissue>
    </source>
</reference>
<comment type="caution">
    <text evidence="2">The sequence shown here is derived from an EMBL/GenBank/DDBJ whole genome shotgun (WGS) entry which is preliminary data.</text>
</comment>